<feature type="region of interest" description="Disordered" evidence="1">
    <location>
        <begin position="1"/>
        <end position="78"/>
    </location>
</feature>
<evidence type="ECO:0000313" key="2">
    <source>
        <dbReference type="EMBL" id="KAK2553519.1"/>
    </source>
</evidence>
<dbReference type="Proteomes" id="UP001249851">
    <property type="component" value="Unassembled WGS sequence"/>
</dbReference>
<organism evidence="2 3">
    <name type="scientific">Acropora cervicornis</name>
    <name type="common">Staghorn coral</name>
    <dbReference type="NCBI Taxonomy" id="6130"/>
    <lineage>
        <taxon>Eukaryota</taxon>
        <taxon>Metazoa</taxon>
        <taxon>Cnidaria</taxon>
        <taxon>Anthozoa</taxon>
        <taxon>Hexacorallia</taxon>
        <taxon>Scleractinia</taxon>
        <taxon>Astrocoeniina</taxon>
        <taxon>Acroporidae</taxon>
        <taxon>Acropora</taxon>
    </lineage>
</organism>
<reference evidence="2" key="2">
    <citation type="journal article" date="2023" name="Science">
        <title>Genomic signatures of disease resistance in endangered staghorn corals.</title>
        <authorList>
            <person name="Vollmer S.V."/>
            <person name="Selwyn J.D."/>
            <person name="Despard B.A."/>
            <person name="Roesel C.L."/>
        </authorList>
    </citation>
    <scope>NUCLEOTIDE SEQUENCE</scope>
    <source>
        <strain evidence="2">K2</strain>
    </source>
</reference>
<feature type="compositionally biased region" description="Basic and acidic residues" evidence="1">
    <location>
        <begin position="11"/>
        <end position="66"/>
    </location>
</feature>
<protein>
    <submittedName>
        <fullName evidence="2">Uncharacterized protein</fullName>
    </submittedName>
</protein>
<name>A0AAD9UXE5_ACRCE</name>
<gene>
    <name evidence="2" type="ORF">P5673_025004</name>
</gene>
<reference evidence="2" key="1">
    <citation type="journal article" date="2023" name="G3 (Bethesda)">
        <title>Whole genome assembly and annotation of the endangered Caribbean coral Acropora cervicornis.</title>
        <authorList>
            <person name="Selwyn J.D."/>
            <person name="Vollmer S.V."/>
        </authorList>
    </citation>
    <scope>NUCLEOTIDE SEQUENCE</scope>
    <source>
        <strain evidence="2">K2</strain>
    </source>
</reference>
<dbReference type="EMBL" id="JARQWQ010000076">
    <property type="protein sequence ID" value="KAK2553519.1"/>
    <property type="molecule type" value="Genomic_DNA"/>
</dbReference>
<dbReference type="AlphaFoldDB" id="A0AAD9UXE5"/>
<evidence type="ECO:0000313" key="3">
    <source>
        <dbReference type="Proteomes" id="UP001249851"/>
    </source>
</evidence>
<evidence type="ECO:0000256" key="1">
    <source>
        <dbReference type="SAM" id="MobiDB-lite"/>
    </source>
</evidence>
<sequence length="94" mass="10739">MKTEQWASGIEVKEIESSEEKQLKGKENTKKKAESDKASAEEVRLRPTEKLSEMKKRKNDEEDCSVKPKKTQRSGGETVEFLRSITSFAKKSCE</sequence>
<comment type="caution">
    <text evidence="2">The sequence shown here is derived from an EMBL/GenBank/DDBJ whole genome shotgun (WGS) entry which is preliminary data.</text>
</comment>
<keyword evidence="3" id="KW-1185">Reference proteome</keyword>
<proteinExistence type="predicted"/>
<accession>A0AAD9UXE5</accession>